<dbReference type="InterPro" id="IPR000182">
    <property type="entry name" value="GNAT_dom"/>
</dbReference>
<evidence type="ECO:0000313" key="3">
    <source>
        <dbReference type="Proteomes" id="UP000473574"/>
    </source>
</evidence>
<feature type="domain" description="N-acetyltransferase" evidence="1">
    <location>
        <begin position="147"/>
        <end position="299"/>
    </location>
</feature>
<reference evidence="2 3" key="1">
    <citation type="journal article" date="2020" name="Microb. Ecol.">
        <title>Ecogenomics of the Marine Benthic Filamentous Cyanobacterium Adonisia.</title>
        <authorList>
            <person name="Walter J.M."/>
            <person name="Coutinho F.H."/>
            <person name="Leomil L."/>
            <person name="Hargreaves P.I."/>
            <person name="Campeao M.E."/>
            <person name="Vieira V.V."/>
            <person name="Silva B.S."/>
            <person name="Fistarol G.O."/>
            <person name="Salomon P.S."/>
            <person name="Sawabe T."/>
            <person name="Mino S."/>
            <person name="Hosokawa M."/>
            <person name="Miyashita H."/>
            <person name="Maruyama F."/>
            <person name="van Verk M.C."/>
            <person name="Dutilh B.E."/>
            <person name="Thompson C.C."/>
            <person name="Thompson F.L."/>
        </authorList>
    </citation>
    <scope>NUCLEOTIDE SEQUENCE [LARGE SCALE GENOMIC DNA]</scope>
    <source>
        <strain evidence="2 3">CCMR0082</strain>
    </source>
</reference>
<dbReference type="InterPro" id="IPR016181">
    <property type="entry name" value="Acyl_CoA_acyltransferase"/>
</dbReference>
<evidence type="ECO:0000259" key="1">
    <source>
        <dbReference type="PROSITE" id="PS51186"/>
    </source>
</evidence>
<dbReference type="CDD" id="cd04301">
    <property type="entry name" value="NAT_SF"/>
    <property type="match status" value="1"/>
</dbReference>
<evidence type="ECO:0000313" key="2">
    <source>
        <dbReference type="EMBL" id="NEZ65120.1"/>
    </source>
</evidence>
<dbReference type="SUPFAM" id="SSF55729">
    <property type="entry name" value="Acyl-CoA N-acyltransferases (Nat)"/>
    <property type="match status" value="1"/>
</dbReference>
<protein>
    <submittedName>
        <fullName evidence="2">GNAT family N-acetyltransferase</fullName>
    </submittedName>
</protein>
<keyword evidence="2" id="KW-0808">Transferase</keyword>
<accession>A0A6M0S9N2</accession>
<proteinExistence type="predicted"/>
<comment type="caution">
    <text evidence="2">The sequence shown here is derived from an EMBL/GenBank/DDBJ whole genome shotgun (WGS) entry which is preliminary data.</text>
</comment>
<sequence>MISVKRLRSVAQSTAHHGVSGLCYLHPHLGEDCKRQGVQVAKIDLISHPEQQNSQAMDPITLASDALRQKFGKILSSEGGNVDELEVAIALFTFELDPWPTACMVSLKTIDGKKVDSAVCINGKCLPYKSLSIPNGRLFSPAMDKALTYRPLNVTDTREVSELVARGFNEFVAPECSSEGVQEFHRYIQSNAFRTRAQTNHFSLITLDQDKIVGVIEMRDHHHISLLFVTPEFQYRGIAKELLRQALQICRANRPRLSEISVNSSSYAVPIYEKLGFRAAGERQVKNGIGFIPMVLKLKNQPDDSHRL</sequence>
<dbReference type="EMBL" id="QZCE01000002">
    <property type="protein sequence ID" value="NEZ65120.1"/>
    <property type="molecule type" value="Genomic_DNA"/>
</dbReference>
<dbReference type="PANTHER" id="PTHR43451:SF1">
    <property type="entry name" value="ACETYLTRANSFERASE"/>
    <property type="match status" value="1"/>
</dbReference>
<dbReference type="AlphaFoldDB" id="A0A6M0S9N2"/>
<dbReference type="PROSITE" id="PS51186">
    <property type="entry name" value="GNAT"/>
    <property type="match status" value="1"/>
</dbReference>
<dbReference type="PANTHER" id="PTHR43451">
    <property type="entry name" value="ACETYLTRANSFERASE (GNAT) FAMILY PROTEIN"/>
    <property type="match status" value="1"/>
</dbReference>
<gene>
    <name evidence="2" type="ORF">D0962_20470</name>
</gene>
<dbReference type="Gene3D" id="3.40.630.30">
    <property type="match status" value="1"/>
</dbReference>
<dbReference type="Pfam" id="PF13673">
    <property type="entry name" value="Acetyltransf_10"/>
    <property type="match status" value="1"/>
</dbReference>
<dbReference type="Proteomes" id="UP000473574">
    <property type="component" value="Unassembled WGS sequence"/>
</dbReference>
<dbReference type="InterPro" id="IPR052564">
    <property type="entry name" value="N-acetyltrans/Recomb-assoc"/>
</dbReference>
<name>A0A6M0S9N2_9CYAN</name>
<organism evidence="2 3">
    <name type="scientific">Adonisia turfae CCMR0082</name>
    <dbReference type="NCBI Taxonomy" id="2304604"/>
    <lineage>
        <taxon>Bacteria</taxon>
        <taxon>Bacillati</taxon>
        <taxon>Cyanobacteriota</taxon>
        <taxon>Adonisia</taxon>
        <taxon>Adonisia turfae</taxon>
    </lineage>
</organism>
<dbReference type="GO" id="GO:0016747">
    <property type="term" value="F:acyltransferase activity, transferring groups other than amino-acyl groups"/>
    <property type="evidence" value="ECO:0007669"/>
    <property type="project" value="InterPro"/>
</dbReference>